<organism evidence="2 3">
    <name type="scientific">Rouxiella silvae</name>
    <dbReference type="NCBI Taxonomy" id="1646373"/>
    <lineage>
        <taxon>Bacteria</taxon>
        <taxon>Pseudomonadati</taxon>
        <taxon>Pseudomonadota</taxon>
        <taxon>Gammaproteobacteria</taxon>
        <taxon>Enterobacterales</taxon>
        <taxon>Yersiniaceae</taxon>
        <taxon>Rouxiella</taxon>
    </lineage>
</organism>
<name>A0AA40WYW1_9GAMM</name>
<dbReference type="AlphaFoldDB" id="A0AA40WYW1"/>
<dbReference type="RefSeq" id="WP_194977439.1">
    <property type="nucleotide sequence ID" value="NZ_JADMKS010000001.1"/>
</dbReference>
<dbReference type="EMBL" id="JADMKS010000001">
    <property type="protein sequence ID" value="MBF6635526.1"/>
    <property type="molecule type" value="Genomic_DNA"/>
</dbReference>
<evidence type="ECO:0000256" key="1">
    <source>
        <dbReference type="SAM" id="Coils"/>
    </source>
</evidence>
<evidence type="ECO:0000313" key="2">
    <source>
        <dbReference type="EMBL" id="MBF6635526.1"/>
    </source>
</evidence>
<protein>
    <submittedName>
        <fullName evidence="2">Uncharacterized protein</fullName>
    </submittedName>
</protein>
<sequence>MTNIVNSLPKTLVYSQVNTYRSKFLLPGNNKPFACINIIKIKNSNPSLPSVPSSNIKANGNYAQEISDIKFEKNTIERSNKLSELLKSSLDISSHRVSRSRTTPSYGNVHGLKSPLLVFNAEKKIHGLKSPFLVLAADKKTKPRSLVLEAIKLVIPHEKNAIESEFALVPNTELDKKTRMEEQINVVNQEINELNSDLLLVRRSFKRSESEISKIDNTLNILKENLRNNYYKDKVMSLYISKHENSNIINQ</sequence>
<evidence type="ECO:0000313" key="3">
    <source>
        <dbReference type="Proteomes" id="UP000705283"/>
    </source>
</evidence>
<dbReference type="Proteomes" id="UP000705283">
    <property type="component" value="Unassembled WGS sequence"/>
</dbReference>
<gene>
    <name evidence="2" type="ORF">ITX54_02455</name>
</gene>
<reference evidence="2" key="1">
    <citation type="submission" date="2020-11" db="EMBL/GenBank/DDBJ databases">
        <authorList>
            <person name="Lee S.D."/>
        </authorList>
    </citation>
    <scope>NUCLEOTIDE SEQUENCE</scope>
    <source>
        <strain evidence="2">SAP-2</strain>
    </source>
</reference>
<proteinExistence type="predicted"/>
<reference evidence="2" key="2">
    <citation type="submission" date="2022-09" db="EMBL/GenBank/DDBJ databases">
        <title>Rouxiella aceris sp. nov., isolated from tree sap and emended description of the genus Rhouxiella.</title>
        <authorList>
            <person name="Kim I.S."/>
        </authorList>
    </citation>
    <scope>NUCLEOTIDE SEQUENCE</scope>
    <source>
        <strain evidence="2">SAP-2</strain>
    </source>
</reference>
<comment type="caution">
    <text evidence="2">The sequence shown here is derived from an EMBL/GenBank/DDBJ whole genome shotgun (WGS) entry which is preliminary data.</text>
</comment>
<feature type="coiled-coil region" evidence="1">
    <location>
        <begin position="177"/>
        <end position="225"/>
    </location>
</feature>
<accession>A0AA40WYW1</accession>
<keyword evidence="1" id="KW-0175">Coiled coil</keyword>